<dbReference type="PANTHER" id="PTHR12419:SF10">
    <property type="entry name" value="DEUBIQUITINASE OTUD6B"/>
    <property type="match status" value="1"/>
</dbReference>
<organism evidence="3 4">
    <name type="scientific">Stereocaulon virgatum</name>
    <dbReference type="NCBI Taxonomy" id="373712"/>
    <lineage>
        <taxon>Eukaryota</taxon>
        <taxon>Fungi</taxon>
        <taxon>Dikarya</taxon>
        <taxon>Ascomycota</taxon>
        <taxon>Pezizomycotina</taxon>
        <taxon>Lecanoromycetes</taxon>
        <taxon>OSLEUM clade</taxon>
        <taxon>Lecanoromycetidae</taxon>
        <taxon>Lecanorales</taxon>
        <taxon>Lecanorineae</taxon>
        <taxon>Stereocaulaceae</taxon>
        <taxon>Stereocaulon</taxon>
    </lineage>
</organism>
<dbReference type="Pfam" id="PF02338">
    <property type="entry name" value="OTU"/>
    <property type="match status" value="1"/>
</dbReference>
<reference evidence="3 4" key="1">
    <citation type="submission" date="2024-09" db="EMBL/GenBank/DDBJ databases">
        <title>Rethinking Asexuality: The Enigmatic Case of Functional Sexual Genes in Lepraria (Stereocaulaceae).</title>
        <authorList>
            <person name="Doellman M."/>
            <person name="Sun Y."/>
            <person name="Barcenas-Pena A."/>
            <person name="Lumbsch H.T."/>
            <person name="Grewe F."/>
        </authorList>
    </citation>
    <scope>NUCLEOTIDE SEQUENCE [LARGE SCALE GENOMIC DNA]</scope>
    <source>
        <strain evidence="3 4">Mercado 3170</strain>
    </source>
</reference>
<feature type="compositionally biased region" description="Low complexity" evidence="1">
    <location>
        <begin position="186"/>
        <end position="198"/>
    </location>
</feature>
<feature type="region of interest" description="Disordered" evidence="1">
    <location>
        <begin position="72"/>
        <end position="205"/>
    </location>
</feature>
<dbReference type="Proteomes" id="UP001590950">
    <property type="component" value="Unassembled WGS sequence"/>
</dbReference>
<dbReference type="Gene3D" id="3.90.70.80">
    <property type="match status" value="1"/>
</dbReference>
<evidence type="ECO:0000313" key="3">
    <source>
        <dbReference type="EMBL" id="KAL2045176.1"/>
    </source>
</evidence>
<comment type="caution">
    <text evidence="3">The sequence shown here is derived from an EMBL/GenBank/DDBJ whole genome shotgun (WGS) entry which is preliminary data.</text>
</comment>
<dbReference type="InterPro" id="IPR038765">
    <property type="entry name" value="Papain-like_cys_pep_sf"/>
</dbReference>
<dbReference type="PROSITE" id="PS50802">
    <property type="entry name" value="OTU"/>
    <property type="match status" value="1"/>
</dbReference>
<feature type="compositionally biased region" description="Basic residues" evidence="1">
    <location>
        <begin position="168"/>
        <end position="181"/>
    </location>
</feature>
<keyword evidence="4" id="KW-1185">Reference proteome</keyword>
<feature type="compositionally biased region" description="Polar residues" evidence="1">
    <location>
        <begin position="143"/>
        <end position="163"/>
    </location>
</feature>
<dbReference type="InterPro" id="IPR003323">
    <property type="entry name" value="OTU_dom"/>
</dbReference>
<dbReference type="SUPFAM" id="SSF54001">
    <property type="entry name" value="Cysteine proteinases"/>
    <property type="match status" value="1"/>
</dbReference>
<dbReference type="InterPro" id="IPR050704">
    <property type="entry name" value="Peptidase_C85-like"/>
</dbReference>
<accession>A0ABR4AI46</accession>
<feature type="domain" description="OTU" evidence="2">
    <location>
        <begin position="220"/>
        <end position="369"/>
    </location>
</feature>
<dbReference type="InterPro" id="IPR049771">
    <property type="entry name" value="OTU2-like_OTU"/>
</dbReference>
<name>A0ABR4AI46_9LECA</name>
<evidence type="ECO:0000256" key="1">
    <source>
        <dbReference type="SAM" id="MobiDB-lite"/>
    </source>
</evidence>
<gene>
    <name evidence="3" type="ORF">N7G274_002257</name>
</gene>
<dbReference type="CDD" id="cd22762">
    <property type="entry name" value="OTU_fungi_OTU2-like"/>
    <property type="match status" value="1"/>
</dbReference>
<sequence length="370" mass="41834">MLPIEHWSQQLRRLCCEDELLKSNIYTSAFICQATYSHKLSFEKAMFRIFQQIISSSKRTVVLSEMEELQRKHRQEQKDLQSRITQKKKSATKKTRKGVNDECSELERQLQEKHERELSVLTSHESTEYNGDLLSEDTEEADSQATSKDINDSIKSLSVSTPVASVGHAKKPNRQKARLARRAAEQEAAAEQAQEAAAHLPNLREQELKSMREAYTSRGLKEHEIRSDGHCLYAAVADQLEDAELGLKPKIEVEPFQDDSGSLPKNAGYKTARQVAAGYISQNPNDFAPFLEEPLDGYVKTIRETGEWGGHLEILALAKAYEVDINILRGDGQVDKIECGSDKAPSQLWLAYYRHSFGLGEHYNSLRGSH</sequence>
<evidence type="ECO:0000313" key="4">
    <source>
        <dbReference type="Proteomes" id="UP001590950"/>
    </source>
</evidence>
<protein>
    <recommendedName>
        <fullName evidence="2">OTU domain-containing protein</fullName>
    </recommendedName>
</protein>
<proteinExistence type="predicted"/>
<dbReference type="EMBL" id="JBEFKJ010000007">
    <property type="protein sequence ID" value="KAL2045176.1"/>
    <property type="molecule type" value="Genomic_DNA"/>
</dbReference>
<feature type="compositionally biased region" description="Basic and acidic residues" evidence="1">
    <location>
        <begin position="105"/>
        <end position="118"/>
    </location>
</feature>
<dbReference type="PANTHER" id="PTHR12419">
    <property type="entry name" value="OTU DOMAIN CONTAINING PROTEIN"/>
    <property type="match status" value="1"/>
</dbReference>
<evidence type="ECO:0000259" key="2">
    <source>
        <dbReference type="PROSITE" id="PS50802"/>
    </source>
</evidence>
<feature type="compositionally biased region" description="Basic residues" evidence="1">
    <location>
        <begin position="85"/>
        <end position="97"/>
    </location>
</feature>